<proteinExistence type="predicted"/>
<dbReference type="EMBL" id="FQYP01000002">
    <property type="protein sequence ID" value="SHI70313.1"/>
    <property type="molecule type" value="Genomic_DNA"/>
</dbReference>
<keyword evidence="2" id="KW-1185">Reference proteome</keyword>
<reference evidence="2" key="1">
    <citation type="submission" date="2016-11" db="EMBL/GenBank/DDBJ databases">
        <authorList>
            <person name="Varghese N."/>
            <person name="Submissions S."/>
        </authorList>
    </citation>
    <scope>NUCLEOTIDE SEQUENCE [LARGE SCALE GENOMIC DNA]</scope>
    <source>
        <strain evidence="2">DSM 22623</strain>
    </source>
</reference>
<protein>
    <recommendedName>
        <fullName evidence="3">Adenylosuccinate lyase</fullName>
    </recommendedName>
</protein>
<sequence>MISLEEHIQSINHSREQRNDFAHLILDNTELLPELLQICARVNEEISCRASWGLEFLCKKNLTAILPHLDQLVDLVPKVYKHPAVRPMAKIYEYLILAYYKAKKPEVRQHLTQTHREKITETCFDWMITDQKVAPQAYSMTSLYLLGTEFDWVHPELKITLENNYNSGSAAYKARSRMILKKLR</sequence>
<gene>
    <name evidence="1" type="ORF">SAMN04488508_102521</name>
</gene>
<dbReference type="STRING" id="570521.SAMN04488508_102521"/>
<dbReference type="Proteomes" id="UP000184432">
    <property type="component" value="Unassembled WGS sequence"/>
</dbReference>
<organism evidence="1 2">
    <name type="scientific">Aquimarina spongiae</name>
    <dbReference type="NCBI Taxonomy" id="570521"/>
    <lineage>
        <taxon>Bacteria</taxon>
        <taxon>Pseudomonadati</taxon>
        <taxon>Bacteroidota</taxon>
        <taxon>Flavobacteriia</taxon>
        <taxon>Flavobacteriales</taxon>
        <taxon>Flavobacteriaceae</taxon>
        <taxon>Aquimarina</taxon>
    </lineage>
</organism>
<evidence type="ECO:0008006" key="3">
    <source>
        <dbReference type="Google" id="ProtNLM"/>
    </source>
</evidence>
<accession>A0A1M6DAS2</accession>
<dbReference type="RefSeq" id="WP_073315293.1">
    <property type="nucleotide sequence ID" value="NZ_FQYP01000002.1"/>
</dbReference>
<name>A0A1M6DAS2_9FLAO</name>
<dbReference type="OrthoDB" id="979487at2"/>
<dbReference type="AlphaFoldDB" id="A0A1M6DAS2"/>
<evidence type="ECO:0000313" key="2">
    <source>
        <dbReference type="Proteomes" id="UP000184432"/>
    </source>
</evidence>
<evidence type="ECO:0000313" key="1">
    <source>
        <dbReference type="EMBL" id="SHI70313.1"/>
    </source>
</evidence>